<gene>
    <name evidence="1" type="ORF">GCM10011372_35480</name>
</gene>
<organism evidence="1 2">
    <name type="scientific">Agromyces bauzanensis</name>
    <dbReference type="NCBI Taxonomy" id="1308924"/>
    <lineage>
        <taxon>Bacteria</taxon>
        <taxon>Bacillati</taxon>
        <taxon>Actinomycetota</taxon>
        <taxon>Actinomycetes</taxon>
        <taxon>Micrococcales</taxon>
        <taxon>Microbacteriaceae</taxon>
        <taxon>Agromyces</taxon>
    </lineage>
</organism>
<protein>
    <submittedName>
        <fullName evidence="1">Uncharacterized protein</fullName>
    </submittedName>
</protein>
<dbReference type="Proteomes" id="UP000636956">
    <property type="component" value="Unassembled WGS sequence"/>
</dbReference>
<keyword evidence="2" id="KW-1185">Reference proteome</keyword>
<evidence type="ECO:0000313" key="2">
    <source>
        <dbReference type="Proteomes" id="UP000636956"/>
    </source>
</evidence>
<reference evidence="1" key="1">
    <citation type="journal article" date="2014" name="Int. J. Syst. Evol. Microbiol.">
        <title>Complete genome sequence of Corynebacterium casei LMG S-19264T (=DSM 44701T), isolated from a smear-ripened cheese.</title>
        <authorList>
            <consortium name="US DOE Joint Genome Institute (JGI-PGF)"/>
            <person name="Walter F."/>
            <person name="Albersmeier A."/>
            <person name="Kalinowski J."/>
            <person name="Ruckert C."/>
        </authorList>
    </citation>
    <scope>NUCLEOTIDE SEQUENCE</scope>
    <source>
        <strain evidence="1">CGMCC 1.8984</strain>
    </source>
</reference>
<reference evidence="1" key="2">
    <citation type="submission" date="2020-09" db="EMBL/GenBank/DDBJ databases">
        <authorList>
            <person name="Sun Q."/>
            <person name="Zhou Y."/>
        </authorList>
    </citation>
    <scope>NUCLEOTIDE SEQUENCE</scope>
    <source>
        <strain evidence="1">CGMCC 1.8984</strain>
    </source>
</reference>
<evidence type="ECO:0000313" key="1">
    <source>
        <dbReference type="EMBL" id="GGJ94032.1"/>
    </source>
</evidence>
<sequence length="59" mass="6297">MVPALPQAVVSIVPQWVGAGKRISTIAVLRGLTVAFVGFTQMGVSARVLWSDADREWAS</sequence>
<dbReference type="AlphaFoldDB" id="A0A917PW61"/>
<proteinExistence type="predicted"/>
<name>A0A917PW61_9MICO</name>
<comment type="caution">
    <text evidence="1">The sequence shown here is derived from an EMBL/GenBank/DDBJ whole genome shotgun (WGS) entry which is preliminary data.</text>
</comment>
<dbReference type="EMBL" id="BMMD01000038">
    <property type="protein sequence ID" value="GGJ94032.1"/>
    <property type="molecule type" value="Genomic_DNA"/>
</dbReference>
<accession>A0A917PW61</accession>